<evidence type="ECO:0000256" key="4">
    <source>
        <dbReference type="ARBA" id="ARBA00022694"/>
    </source>
</evidence>
<evidence type="ECO:0000256" key="3">
    <source>
        <dbReference type="ARBA" id="ARBA00022598"/>
    </source>
</evidence>
<dbReference type="SUPFAM" id="SSF82829">
    <property type="entry name" value="MesJ substrate recognition domain-like"/>
    <property type="match status" value="1"/>
</dbReference>
<evidence type="ECO:0000256" key="2">
    <source>
        <dbReference type="ARBA" id="ARBA00022490"/>
    </source>
</evidence>
<dbReference type="GO" id="GO:0005737">
    <property type="term" value="C:cytoplasm"/>
    <property type="evidence" value="ECO:0007669"/>
    <property type="project" value="UniProtKB-SubCell"/>
</dbReference>
<dbReference type="EMBL" id="AYKG01000034">
    <property type="protein sequence ID" value="ROO26539.1"/>
    <property type="molecule type" value="Genomic_DNA"/>
</dbReference>
<feature type="domain" description="Lysidine-tRNA(Ile) synthetase C-terminal" evidence="9">
    <location>
        <begin position="351"/>
        <end position="423"/>
    </location>
</feature>
<dbReference type="GO" id="GO:0005524">
    <property type="term" value="F:ATP binding"/>
    <property type="evidence" value="ECO:0007669"/>
    <property type="project" value="UniProtKB-UniRule"/>
</dbReference>
<dbReference type="FunCoup" id="A0A423PLT5">
    <property type="interactions" value="314"/>
</dbReference>
<dbReference type="InterPro" id="IPR012795">
    <property type="entry name" value="tRNA_Ile_lys_synt_N"/>
</dbReference>
<dbReference type="AlphaFoldDB" id="A0A423PLT5"/>
<dbReference type="InterPro" id="IPR011063">
    <property type="entry name" value="TilS/TtcA_N"/>
</dbReference>
<evidence type="ECO:0000313" key="11">
    <source>
        <dbReference type="Proteomes" id="UP000285310"/>
    </source>
</evidence>
<dbReference type="RefSeq" id="WP_184999845.1">
    <property type="nucleotide sequence ID" value="NZ_AYKG01000034.1"/>
</dbReference>
<protein>
    <recommendedName>
        <fullName evidence="8">tRNA(Ile)-lysidine synthase</fullName>
        <ecNumber evidence="8">6.3.4.19</ecNumber>
    </recommendedName>
    <alternativeName>
        <fullName evidence="8">tRNA(Ile)-2-lysyl-cytidine synthase</fullName>
    </alternativeName>
    <alternativeName>
        <fullName evidence="8">tRNA(Ile)-lysidine synthetase</fullName>
    </alternativeName>
</protein>
<evidence type="ECO:0000256" key="6">
    <source>
        <dbReference type="ARBA" id="ARBA00022840"/>
    </source>
</evidence>
<comment type="catalytic activity">
    <reaction evidence="7 8">
        <text>cytidine(34) in tRNA(Ile2) + L-lysine + ATP = lysidine(34) in tRNA(Ile2) + AMP + diphosphate + H(+)</text>
        <dbReference type="Rhea" id="RHEA:43744"/>
        <dbReference type="Rhea" id="RHEA-COMP:10625"/>
        <dbReference type="Rhea" id="RHEA-COMP:10670"/>
        <dbReference type="ChEBI" id="CHEBI:15378"/>
        <dbReference type="ChEBI" id="CHEBI:30616"/>
        <dbReference type="ChEBI" id="CHEBI:32551"/>
        <dbReference type="ChEBI" id="CHEBI:33019"/>
        <dbReference type="ChEBI" id="CHEBI:82748"/>
        <dbReference type="ChEBI" id="CHEBI:83665"/>
        <dbReference type="ChEBI" id="CHEBI:456215"/>
        <dbReference type="EC" id="6.3.4.19"/>
    </reaction>
</comment>
<keyword evidence="2 8" id="KW-0963">Cytoplasm</keyword>
<keyword evidence="11" id="KW-1185">Reference proteome</keyword>
<comment type="caution">
    <text evidence="10">The sequence shown here is derived from an EMBL/GenBank/DDBJ whole genome shotgun (WGS) entry which is preliminary data.</text>
</comment>
<comment type="function">
    <text evidence="8">Ligates lysine onto the cytidine present at position 34 of the AUA codon-specific tRNA(Ile) that contains the anticodon CAU, in an ATP-dependent manner. Cytidine is converted to lysidine, thus changing the amino acid specificity of the tRNA from methionine to isoleucine.</text>
</comment>
<evidence type="ECO:0000256" key="5">
    <source>
        <dbReference type="ARBA" id="ARBA00022741"/>
    </source>
</evidence>
<dbReference type="SMART" id="SM00977">
    <property type="entry name" value="TilS_C"/>
    <property type="match status" value="1"/>
</dbReference>
<keyword evidence="5 8" id="KW-0547">Nucleotide-binding</keyword>
<accession>A0A423PLT5</accession>
<dbReference type="NCBIfam" id="TIGR02433">
    <property type="entry name" value="lysidine_TilS_C"/>
    <property type="match status" value="1"/>
</dbReference>
<dbReference type="NCBIfam" id="TIGR02432">
    <property type="entry name" value="lysidine_TilS_N"/>
    <property type="match status" value="1"/>
</dbReference>
<proteinExistence type="inferred from homology"/>
<sequence>MTDLAAALRALPDDARRVVVGFSGGRDSATLLHVCCQIFEPRRVLALHVCHGLETAAADWAAFCAECARAYGIAFKRFDVAVDVHAAGLEAGARAARYGAIGDWLNADDVLVTAHHAEDQAQTVLIQALRGAGVRGLAGMPAWRALGAGRHWRPWLTIAAADIAAHAETAGLAWVDDPSNHDPARDRGYLDAEIWPALLAGWPAAARMLSRVGERASEAREALDQLAAIDLAAARVADDRLSIAVLAALSSPRRRETLLAWCRARGVSLPDPARLDEIERLLFCREHNSPRVRVADHDIRRFDGQLFLMAALGAPPDPATRLAWSARSELVLPGDAGRLVVAGKTVDDHDLIVGFRRGGERLIRGDGHSQPLKDFCQQRRIPPWIRARLPLIYQGDRLVAVADRWIAPGLSDALAGVLARIGWRPGLTGD</sequence>
<evidence type="ECO:0000256" key="8">
    <source>
        <dbReference type="HAMAP-Rule" id="MF_01161"/>
    </source>
</evidence>
<gene>
    <name evidence="8" type="primary">tilS</name>
    <name evidence="10" type="ORF">SAJA_10695</name>
</gene>
<evidence type="ECO:0000313" key="10">
    <source>
        <dbReference type="EMBL" id="ROO26539.1"/>
    </source>
</evidence>
<dbReference type="Pfam" id="PF01171">
    <property type="entry name" value="ATP_bind_3"/>
    <property type="match status" value="1"/>
</dbReference>
<evidence type="ECO:0000259" key="9">
    <source>
        <dbReference type="SMART" id="SM00977"/>
    </source>
</evidence>
<dbReference type="PANTHER" id="PTHR43033">
    <property type="entry name" value="TRNA(ILE)-LYSIDINE SYNTHASE-RELATED"/>
    <property type="match status" value="1"/>
</dbReference>
<dbReference type="InterPro" id="IPR015262">
    <property type="entry name" value="tRNA_Ile_lys_synt_subst-bd"/>
</dbReference>
<dbReference type="InterPro" id="IPR012094">
    <property type="entry name" value="tRNA_Ile_lys_synt"/>
</dbReference>
<dbReference type="InterPro" id="IPR014729">
    <property type="entry name" value="Rossmann-like_a/b/a_fold"/>
</dbReference>
<dbReference type="SUPFAM" id="SSF56037">
    <property type="entry name" value="PheT/TilS domain"/>
    <property type="match status" value="1"/>
</dbReference>
<dbReference type="Pfam" id="PF09179">
    <property type="entry name" value="TilS"/>
    <property type="match status" value="1"/>
</dbReference>
<dbReference type="SUPFAM" id="SSF52402">
    <property type="entry name" value="Adenine nucleotide alpha hydrolases-like"/>
    <property type="match status" value="1"/>
</dbReference>
<dbReference type="HAMAP" id="MF_01161">
    <property type="entry name" value="tRNA_Ile_lys_synt"/>
    <property type="match status" value="1"/>
</dbReference>
<comment type="domain">
    <text evidence="8">The N-terminal region contains the highly conserved SGGXDS motif, predicted to be a P-loop motif involved in ATP binding.</text>
</comment>
<dbReference type="GO" id="GO:0006400">
    <property type="term" value="P:tRNA modification"/>
    <property type="evidence" value="ECO:0007669"/>
    <property type="project" value="UniProtKB-UniRule"/>
</dbReference>
<dbReference type="InParanoid" id="A0A423PLT5"/>
<evidence type="ECO:0000256" key="1">
    <source>
        <dbReference type="ARBA" id="ARBA00004496"/>
    </source>
</evidence>
<dbReference type="Pfam" id="PF11734">
    <property type="entry name" value="TilS_C"/>
    <property type="match status" value="1"/>
</dbReference>
<organism evidence="10 11">
    <name type="scientific">Salinisphaera japonica YTM-1</name>
    <dbReference type="NCBI Taxonomy" id="1209778"/>
    <lineage>
        <taxon>Bacteria</taxon>
        <taxon>Pseudomonadati</taxon>
        <taxon>Pseudomonadota</taxon>
        <taxon>Gammaproteobacteria</taxon>
        <taxon>Salinisphaerales</taxon>
        <taxon>Salinisphaeraceae</taxon>
        <taxon>Salinisphaera</taxon>
    </lineage>
</organism>
<dbReference type="PANTHER" id="PTHR43033:SF1">
    <property type="entry name" value="TRNA(ILE)-LYSIDINE SYNTHASE-RELATED"/>
    <property type="match status" value="1"/>
</dbReference>
<keyword evidence="3 8" id="KW-0436">Ligase</keyword>
<comment type="similarity">
    <text evidence="8">Belongs to the tRNA(Ile)-lysidine synthase family.</text>
</comment>
<feature type="binding site" evidence="8">
    <location>
        <begin position="23"/>
        <end position="28"/>
    </location>
    <ligand>
        <name>ATP</name>
        <dbReference type="ChEBI" id="CHEBI:30616"/>
    </ligand>
</feature>
<evidence type="ECO:0000256" key="7">
    <source>
        <dbReference type="ARBA" id="ARBA00048539"/>
    </source>
</evidence>
<keyword evidence="6 8" id="KW-0067">ATP-binding</keyword>
<reference evidence="10 11" key="1">
    <citation type="submission" date="2013-10" db="EMBL/GenBank/DDBJ databases">
        <title>Salinisphaera japonica YTM-1 Genome Sequencing.</title>
        <authorList>
            <person name="Lai Q."/>
            <person name="Li C."/>
            <person name="Shao Z."/>
        </authorList>
    </citation>
    <scope>NUCLEOTIDE SEQUENCE [LARGE SCALE GENOMIC DNA]</scope>
    <source>
        <strain evidence="10 11">YTM-1</strain>
    </source>
</reference>
<name>A0A423PLT5_9GAMM</name>
<dbReference type="InterPro" id="IPR012796">
    <property type="entry name" value="Lysidine-tRNA-synth_C"/>
</dbReference>
<dbReference type="CDD" id="cd01992">
    <property type="entry name" value="TilS_N"/>
    <property type="match status" value="1"/>
</dbReference>
<keyword evidence="4 8" id="KW-0819">tRNA processing</keyword>
<dbReference type="GO" id="GO:0032267">
    <property type="term" value="F:tRNA(Ile)-lysidine synthase activity"/>
    <property type="evidence" value="ECO:0007669"/>
    <property type="project" value="UniProtKB-EC"/>
</dbReference>
<dbReference type="EC" id="6.3.4.19" evidence="8"/>
<dbReference type="Gene3D" id="1.20.59.20">
    <property type="match status" value="1"/>
</dbReference>
<dbReference type="Proteomes" id="UP000285310">
    <property type="component" value="Unassembled WGS sequence"/>
</dbReference>
<comment type="subcellular location">
    <subcellularLocation>
        <location evidence="1 8">Cytoplasm</location>
    </subcellularLocation>
</comment>
<dbReference type="Gene3D" id="3.40.50.620">
    <property type="entry name" value="HUPs"/>
    <property type="match status" value="1"/>
</dbReference>